<dbReference type="AlphaFoldDB" id="X1H0K2"/>
<evidence type="ECO:0000313" key="2">
    <source>
        <dbReference type="EMBL" id="GAH63686.1"/>
    </source>
</evidence>
<evidence type="ECO:0000256" key="1">
    <source>
        <dbReference type="SAM" id="Phobius"/>
    </source>
</evidence>
<keyword evidence="1" id="KW-1133">Transmembrane helix</keyword>
<comment type="caution">
    <text evidence="2">The sequence shown here is derived from an EMBL/GenBank/DDBJ whole genome shotgun (WGS) entry which is preliminary data.</text>
</comment>
<feature type="transmembrane region" description="Helical" evidence="1">
    <location>
        <begin position="20"/>
        <end position="42"/>
    </location>
</feature>
<dbReference type="EMBL" id="BARU01030464">
    <property type="protein sequence ID" value="GAH63686.1"/>
    <property type="molecule type" value="Genomic_DNA"/>
</dbReference>
<feature type="non-terminal residue" evidence="2">
    <location>
        <position position="1"/>
    </location>
</feature>
<organism evidence="2">
    <name type="scientific">marine sediment metagenome</name>
    <dbReference type="NCBI Taxonomy" id="412755"/>
    <lineage>
        <taxon>unclassified sequences</taxon>
        <taxon>metagenomes</taxon>
        <taxon>ecological metagenomes</taxon>
    </lineage>
</organism>
<sequence length="47" mass="5302">YFFLVNEIYHWVKESILNTAFVAILFILSLCIVFATTGVPVIPDGAR</sequence>
<protein>
    <submittedName>
        <fullName evidence="2">Uncharacterized protein</fullName>
    </submittedName>
</protein>
<accession>X1H0K2</accession>
<keyword evidence="1" id="KW-0812">Transmembrane</keyword>
<name>X1H0K2_9ZZZZ</name>
<keyword evidence="1" id="KW-0472">Membrane</keyword>
<gene>
    <name evidence="2" type="ORF">S03H2_48328</name>
</gene>
<proteinExistence type="predicted"/>
<reference evidence="2" key="1">
    <citation type="journal article" date="2014" name="Front. Microbiol.">
        <title>High frequency of phylogenetically diverse reductive dehalogenase-homologous genes in deep subseafloor sedimentary metagenomes.</title>
        <authorList>
            <person name="Kawai M."/>
            <person name="Futagami T."/>
            <person name="Toyoda A."/>
            <person name="Takaki Y."/>
            <person name="Nishi S."/>
            <person name="Hori S."/>
            <person name="Arai W."/>
            <person name="Tsubouchi T."/>
            <person name="Morono Y."/>
            <person name="Uchiyama I."/>
            <person name="Ito T."/>
            <person name="Fujiyama A."/>
            <person name="Inagaki F."/>
            <person name="Takami H."/>
        </authorList>
    </citation>
    <scope>NUCLEOTIDE SEQUENCE</scope>
    <source>
        <strain evidence="2">Expedition CK06-06</strain>
    </source>
</reference>